<dbReference type="PANTHER" id="PTHR43537:SF24">
    <property type="entry name" value="GLUCONATE OPERON TRANSCRIPTIONAL REPRESSOR"/>
    <property type="match status" value="1"/>
</dbReference>
<dbReference type="Gene3D" id="1.10.10.10">
    <property type="entry name" value="Winged helix-like DNA-binding domain superfamily/Winged helix DNA-binding domain"/>
    <property type="match status" value="1"/>
</dbReference>
<comment type="caution">
    <text evidence="5">The sequence shown here is derived from an EMBL/GenBank/DDBJ whole genome shotgun (WGS) entry which is preliminary data.</text>
</comment>
<evidence type="ECO:0000256" key="2">
    <source>
        <dbReference type="ARBA" id="ARBA00023125"/>
    </source>
</evidence>
<accession>A0A8J3R3C5</accession>
<evidence type="ECO:0000313" key="5">
    <source>
        <dbReference type="EMBL" id="GIH21618.1"/>
    </source>
</evidence>
<dbReference type="GO" id="GO:0003677">
    <property type="term" value="F:DNA binding"/>
    <property type="evidence" value="ECO:0007669"/>
    <property type="project" value="UniProtKB-KW"/>
</dbReference>
<dbReference type="SUPFAM" id="SSF46785">
    <property type="entry name" value="Winged helix' DNA-binding domain"/>
    <property type="match status" value="1"/>
</dbReference>
<dbReference type="InterPro" id="IPR036388">
    <property type="entry name" value="WH-like_DNA-bd_sf"/>
</dbReference>
<name>A0A8J3R3C5_9ACTN</name>
<gene>
    <name evidence="5" type="ORF">Raf01_97900</name>
</gene>
<evidence type="ECO:0000259" key="4">
    <source>
        <dbReference type="PROSITE" id="PS50949"/>
    </source>
</evidence>
<feature type="domain" description="HTH gntR-type" evidence="4">
    <location>
        <begin position="6"/>
        <end position="73"/>
    </location>
</feature>
<dbReference type="AlphaFoldDB" id="A0A8J3R3C5"/>
<reference evidence="5" key="1">
    <citation type="submission" date="2021-01" db="EMBL/GenBank/DDBJ databases">
        <title>Whole genome shotgun sequence of Rugosimonospora africana NBRC 104875.</title>
        <authorList>
            <person name="Komaki H."/>
            <person name="Tamura T."/>
        </authorList>
    </citation>
    <scope>NUCLEOTIDE SEQUENCE</scope>
    <source>
        <strain evidence="5">NBRC 104875</strain>
    </source>
</reference>
<keyword evidence="6" id="KW-1185">Reference proteome</keyword>
<evidence type="ECO:0000313" key="6">
    <source>
        <dbReference type="Proteomes" id="UP000642748"/>
    </source>
</evidence>
<keyword evidence="3" id="KW-0804">Transcription</keyword>
<dbReference type="Gene3D" id="1.20.120.530">
    <property type="entry name" value="GntR ligand-binding domain-like"/>
    <property type="match status" value="1"/>
</dbReference>
<sequence length="226" mass="24789">MTVERHTLLSAAYEHLRAAVLDGSLAPGSRVTVRPLTEQLGLSPTPIKAALAALEREGFLIAVPHRGYFVPEVSPNDLLELYELREAVDGIAARRAASATDHAQLAVRLARLLAKQRKAIDAGKLQSYGELDLAFHRLIWEGSGSRRLMPVAENLIAQVRLGNRLSAQAPGRLPVAIEEHQAILEAIRQGDPHAAEGHIRCHVREAGEALRRYLQMRDGEPQPRPS</sequence>
<dbReference type="Pfam" id="PF07729">
    <property type="entry name" value="FCD"/>
    <property type="match status" value="1"/>
</dbReference>
<dbReference type="PANTHER" id="PTHR43537">
    <property type="entry name" value="TRANSCRIPTIONAL REGULATOR, GNTR FAMILY"/>
    <property type="match status" value="1"/>
</dbReference>
<dbReference type="InterPro" id="IPR000524">
    <property type="entry name" value="Tscrpt_reg_HTH_GntR"/>
</dbReference>
<proteinExistence type="predicted"/>
<organism evidence="5 6">
    <name type="scientific">Rugosimonospora africana</name>
    <dbReference type="NCBI Taxonomy" id="556532"/>
    <lineage>
        <taxon>Bacteria</taxon>
        <taxon>Bacillati</taxon>
        <taxon>Actinomycetota</taxon>
        <taxon>Actinomycetes</taxon>
        <taxon>Micromonosporales</taxon>
        <taxon>Micromonosporaceae</taxon>
        <taxon>Rugosimonospora</taxon>
    </lineage>
</organism>
<protein>
    <submittedName>
        <fullName evidence="5">GntR family transcriptional regulator</fullName>
    </submittedName>
</protein>
<dbReference type="InterPro" id="IPR036390">
    <property type="entry name" value="WH_DNA-bd_sf"/>
</dbReference>
<keyword evidence="2" id="KW-0238">DNA-binding</keyword>
<dbReference type="InterPro" id="IPR008920">
    <property type="entry name" value="TF_FadR/GntR_C"/>
</dbReference>
<evidence type="ECO:0000256" key="3">
    <source>
        <dbReference type="ARBA" id="ARBA00023163"/>
    </source>
</evidence>
<dbReference type="RefSeq" id="WP_203924990.1">
    <property type="nucleotide sequence ID" value="NZ_BONZ01000146.1"/>
</dbReference>
<dbReference type="InterPro" id="IPR011711">
    <property type="entry name" value="GntR_C"/>
</dbReference>
<dbReference type="Proteomes" id="UP000642748">
    <property type="component" value="Unassembled WGS sequence"/>
</dbReference>
<dbReference type="SMART" id="SM00345">
    <property type="entry name" value="HTH_GNTR"/>
    <property type="match status" value="1"/>
</dbReference>
<keyword evidence="1" id="KW-0805">Transcription regulation</keyword>
<dbReference type="SMART" id="SM00895">
    <property type="entry name" value="FCD"/>
    <property type="match status" value="1"/>
</dbReference>
<dbReference type="PROSITE" id="PS50949">
    <property type="entry name" value="HTH_GNTR"/>
    <property type="match status" value="1"/>
</dbReference>
<dbReference type="EMBL" id="BONZ01000146">
    <property type="protein sequence ID" value="GIH21618.1"/>
    <property type="molecule type" value="Genomic_DNA"/>
</dbReference>
<dbReference type="GO" id="GO:0003700">
    <property type="term" value="F:DNA-binding transcription factor activity"/>
    <property type="evidence" value="ECO:0007669"/>
    <property type="project" value="InterPro"/>
</dbReference>
<dbReference type="Pfam" id="PF00392">
    <property type="entry name" value="GntR"/>
    <property type="match status" value="1"/>
</dbReference>
<dbReference type="CDD" id="cd07377">
    <property type="entry name" value="WHTH_GntR"/>
    <property type="match status" value="1"/>
</dbReference>
<dbReference type="SUPFAM" id="SSF48008">
    <property type="entry name" value="GntR ligand-binding domain-like"/>
    <property type="match status" value="1"/>
</dbReference>
<evidence type="ECO:0000256" key="1">
    <source>
        <dbReference type="ARBA" id="ARBA00023015"/>
    </source>
</evidence>